<dbReference type="GO" id="GO:0009626">
    <property type="term" value="P:plant-type hypersensitive response"/>
    <property type="evidence" value="ECO:0007669"/>
    <property type="project" value="UniProtKB-KW"/>
</dbReference>
<comment type="subcellular location">
    <subcellularLocation>
        <location evidence="2">Cytoplasm</location>
    </subcellularLocation>
</comment>
<dbReference type="Gene3D" id="1.10.8.430">
    <property type="entry name" value="Helical domain of apoptotic protease-activating factors"/>
    <property type="match status" value="1"/>
</dbReference>
<dbReference type="FunFam" id="1.10.8.430:FF:000003">
    <property type="entry name" value="Probable disease resistance protein At5g66910"/>
    <property type="match status" value="1"/>
</dbReference>
<accession>A0A8S0R877</accession>
<comment type="similarity">
    <text evidence="3">Belongs to the disease resistance NB-LRR family.</text>
</comment>
<evidence type="ECO:0000256" key="8">
    <source>
        <dbReference type="ARBA" id="ARBA00022741"/>
    </source>
</evidence>
<evidence type="ECO:0000313" key="14">
    <source>
        <dbReference type="EMBL" id="CAA2975295.1"/>
    </source>
</evidence>
<feature type="domain" description="Disease resistance protein winged helix" evidence="12">
    <location>
        <begin position="418"/>
        <end position="489"/>
    </location>
</feature>
<evidence type="ECO:0000256" key="4">
    <source>
        <dbReference type="ARBA" id="ARBA00022490"/>
    </source>
</evidence>
<dbReference type="GO" id="GO:0043531">
    <property type="term" value="F:ADP binding"/>
    <property type="evidence" value="ECO:0007669"/>
    <property type="project" value="InterPro"/>
</dbReference>
<keyword evidence="5" id="KW-0433">Leucine-rich repeat</keyword>
<dbReference type="Gene3D" id="1.20.5.4130">
    <property type="match status" value="1"/>
</dbReference>
<dbReference type="Gramene" id="OE9A046075T1">
    <property type="protein sequence ID" value="OE9A046075C1"/>
    <property type="gene ID" value="OE9A046075"/>
</dbReference>
<name>A0A8S0R877_OLEEU</name>
<evidence type="ECO:0000256" key="5">
    <source>
        <dbReference type="ARBA" id="ARBA00022614"/>
    </source>
</evidence>
<dbReference type="InterPro" id="IPR042197">
    <property type="entry name" value="Apaf_helical"/>
</dbReference>
<dbReference type="OrthoDB" id="878334at2759"/>
<dbReference type="PRINTS" id="PR00364">
    <property type="entry name" value="DISEASERSIST"/>
</dbReference>
<dbReference type="GO" id="GO:0051607">
    <property type="term" value="P:defense response to virus"/>
    <property type="evidence" value="ECO:0007669"/>
    <property type="project" value="UniProtKB-ARBA"/>
</dbReference>
<dbReference type="FunFam" id="3.40.50.300:FF:001091">
    <property type="entry name" value="Probable disease resistance protein At1g61300"/>
    <property type="match status" value="1"/>
</dbReference>
<dbReference type="InterPro" id="IPR032675">
    <property type="entry name" value="LRR_dom_sf"/>
</dbReference>
<protein>
    <submittedName>
        <fullName evidence="14">Late blight resistance homolog R1A-10</fullName>
    </submittedName>
</protein>
<dbReference type="Gene3D" id="3.40.50.300">
    <property type="entry name" value="P-loop containing nucleotide triphosphate hydrolases"/>
    <property type="match status" value="1"/>
</dbReference>
<evidence type="ECO:0000313" key="15">
    <source>
        <dbReference type="Proteomes" id="UP000594638"/>
    </source>
</evidence>
<evidence type="ECO:0000259" key="13">
    <source>
        <dbReference type="Pfam" id="PF23598"/>
    </source>
</evidence>
<keyword evidence="9" id="KW-0611">Plant defense</keyword>
<keyword evidence="8" id="KW-0547">Nucleotide-binding</keyword>
<dbReference type="FunFam" id="1.10.10.10:FF:000322">
    <property type="entry name" value="Probable disease resistance protein At1g63360"/>
    <property type="match status" value="1"/>
</dbReference>
<dbReference type="SUPFAM" id="SSF52058">
    <property type="entry name" value="L domain-like"/>
    <property type="match status" value="1"/>
</dbReference>
<feature type="domain" description="Disease resistance R13L4/SHOC-2-like LRR" evidence="13">
    <location>
        <begin position="550"/>
        <end position="730"/>
    </location>
</feature>
<dbReference type="Pfam" id="PF23598">
    <property type="entry name" value="LRR_14"/>
    <property type="match status" value="1"/>
</dbReference>
<evidence type="ECO:0000256" key="6">
    <source>
        <dbReference type="ARBA" id="ARBA00022667"/>
    </source>
</evidence>
<dbReference type="GO" id="GO:0005524">
    <property type="term" value="F:ATP binding"/>
    <property type="evidence" value="ECO:0007669"/>
    <property type="project" value="UniProtKB-KW"/>
</dbReference>
<sequence length="870" mass="100337">MAYSALLSLSHVLENTLHHDDRYLIHDEKQQTPFLLEKVRILLDFLDNYSQKSIKAIESLGIKAIEGLESRITDAAYKTEDIIESHIRRRVFEESTHQKEKNFFSILQDELKEIDAIIKEIDPIKKKVNNMEDETDVRNLHPRTSSLVASSKSARNLESIMVGLDDNMMKIKDQLTGGPSNLRTVSIVGMGGIGKTTLARKVYEDEFILSHFQIRAWVTVSQDYNMKEIFLSLLDSMGKPTNQNREKTTEELKRLFRENLMGRRFLIVMDDVWDTKVWDHVKRLFSNNNDESRIMMTTREENVARKANSCSPHRMRFLTEEESWSLFCANVFGKDRCPRELKPIGKKIVQNCRGLPLAIVVIAGLLSKATRTVHHWTNVGENLSSVIASNDEQCLKILSLSYKNLPHHLKGCFLYFGIFQEDSDINVSTLFKLWVAEGFIKSAENKTLEDMAEESLLDLVDRNLILVSEWSSKGKIKTCMIHDLLRDLCVKEAQREKFFHITDSNLHGMPNGISLRRLILPRDVDHPTRKLPPFLLRSLLNFGRYVPVKLLTGMLVRVLDAGHITHYPTEMAGLVNLQYLAFSYDNGRLPASVYKLRYLQTLILYDTTVPVSLTPELWTMTRLRHLQLGEMILPDPPKAENSVIVLENLQTLSTVIKFRCTEEILERVPNLKKLGICLEDVGLEYFYLKNLDHLHQLESLKFLFLVSMPSFLDNIIFPSSLKKLTLDGSCVRWEDLTTIGKLPILEVLKLKNFAFYGRPEWEPNEGGFLRLKYLLLDKVRLLHWRADREHFPVLERLVIKNCQSMEEIPSEIGEILTLQTIELHYCNRSLVTSAKKIKEEQLNNGNADLQILIHGKSKRNNRAVIMNSLR</sequence>
<comment type="function">
    <text evidence="1">Confers resistance to late blight (Phytophthora infestans) races carrying the avirulence gene Avr1. Resistance proteins guard the plant against pathogens that contain an appropriate avirulence protein via an indirect interaction with this avirulence protein. That triggers a defense system including the hypersensitive response, which restricts the pathogen growth.</text>
</comment>
<dbReference type="InterPro" id="IPR058922">
    <property type="entry name" value="WHD_DRP"/>
</dbReference>
<dbReference type="Proteomes" id="UP000594638">
    <property type="component" value="Unassembled WGS sequence"/>
</dbReference>
<keyword evidence="10" id="KW-0067">ATP-binding</keyword>
<dbReference type="Pfam" id="PF23559">
    <property type="entry name" value="WHD_DRP"/>
    <property type="match status" value="1"/>
</dbReference>
<dbReference type="AlphaFoldDB" id="A0A8S0R877"/>
<keyword evidence="6" id="KW-0381">Hypersensitive response</keyword>
<dbReference type="InterPro" id="IPR027417">
    <property type="entry name" value="P-loop_NTPase"/>
</dbReference>
<dbReference type="InterPro" id="IPR002182">
    <property type="entry name" value="NB-ARC"/>
</dbReference>
<keyword evidence="7" id="KW-0677">Repeat</keyword>
<evidence type="ECO:0000259" key="12">
    <source>
        <dbReference type="Pfam" id="PF23559"/>
    </source>
</evidence>
<dbReference type="EMBL" id="CACTIH010002249">
    <property type="protein sequence ID" value="CAA2975295.1"/>
    <property type="molecule type" value="Genomic_DNA"/>
</dbReference>
<dbReference type="PANTHER" id="PTHR23155:SF1152">
    <property type="entry name" value="AAA+ ATPASE DOMAIN-CONTAINING PROTEIN"/>
    <property type="match status" value="1"/>
</dbReference>
<evidence type="ECO:0000256" key="10">
    <source>
        <dbReference type="ARBA" id="ARBA00022840"/>
    </source>
</evidence>
<evidence type="ECO:0000256" key="1">
    <source>
        <dbReference type="ARBA" id="ARBA00002074"/>
    </source>
</evidence>
<dbReference type="PANTHER" id="PTHR23155">
    <property type="entry name" value="DISEASE RESISTANCE PROTEIN RP"/>
    <property type="match status" value="1"/>
</dbReference>
<dbReference type="InterPro" id="IPR036388">
    <property type="entry name" value="WH-like_DNA-bd_sf"/>
</dbReference>
<feature type="domain" description="NB-ARC" evidence="11">
    <location>
        <begin position="166"/>
        <end position="335"/>
    </location>
</feature>
<keyword evidence="15" id="KW-1185">Reference proteome</keyword>
<organism evidence="14 15">
    <name type="scientific">Olea europaea subsp. europaea</name>
    <dbReference type="NCBI Taxonomy" id="158383"/>
    <lineage>
        <taxon>Eukaryota</taxon>
        <taxon>Viridiplantae</taxon>
        <taxon>Streptophyta</taxon>
        <taxon>Embryophyta</taxon>
        <taxon>Tracheophyta</taxon>
        <taxon>Spermatophyta</taxon>
        <taxon>Magnoliopsida</taxon>
        <taxon>eudicotyledons</taxon>
        <taxon>Gunneridae</taxon>
        <taxon>Pentapetalae</taxon>
        <taxon>asterids</taxon>
        <taxon>lamiids</taxon>
        <taxon>Lamiales</taxon>
        <taxon>Oleaceae</taxon>
        <taxon>Oleeae</taxon>
        <taxon>Olea</taxon>
    </lineage>
</organism>
<evidence type="ECO:0000256" key="7">
    <source>
        <dbReference type="ARBA" id="ARBA00022737"/>
    </source>
</evidence>
<dbReference type="Gene3D" id="3.80.10.10">
    <property type="entry name" value="Ribonuclease Inhibitor"/>
    <property type="match status" value="1"/>
</dbReference>
<dbReference type="InterPro" id="IPR044974">
    <property type="entry name" value="Disease_R_plants"/>
</dbReference>
<dbReference type="GO" id="GO:0005737">
    <property type="term" value="C:cytoplasm"/>
    <property type="evidence" value="ECO:0007669"/>
    <property type="project" value="UniProtKB-SubCell"/>
</dbReference>
<dbReference type="Gene3D" id="1.10.10.10">
    <property type="entry name" value="Winged helix-like DNA-binding domain superfamily/Winged helix DNA-binding domain"/>
    <property type="match status" value="1"/>
</dbReference>
<dbReference type="Pfam" id="PF00931">
    <property type="entry name" value="NB-ARC"/>
    <property type="match status" value="1"/>
</dbReference>
<gene>
    <name evidence="14" type="ORF">OLEA9_A046075</name>
</gene>
<evidence type="ECO:0000256" key="2">
    <source>
        <dbReference type="ARBA" id="ARBA00004496"/>
    </source>
</evidence>
<keyword evidence="4" id="KW-0963">Cytoplasm</keyword>
<dbReference type="SUPFAM" id="SSF52540">
    <property type="entry name" value="P-loop containing nucleoside triphosphate hydrolases"/>
    <property type="match status" value="1"/>
</dbReference>
<evidence type="ECO:0000259" key="11">
    <source>
        <dbReference type="Pfam" id="PF00931"/>
    </source>
</evidence>
<evidence type="ECO:0000256" key="3">
    <source>
        <dbReference type="ARBA" id="ARBA00008894"/>
    </source>
</evidence>
<evidence type="ECO:0000256" key="9">
    <source>
        <dbReference type="ARBA" id="ARBA00022821"/>
    </source>
</evidence>
<dbReference type="InterPro" id="IPR055414">
    <property type="entry name" value="LRR_R13L4/SHOC2-like"/>
</dbReference>
<comment type="caution">
    <text evidence="14">The sequence shown here is derived from an EMBL/GenBank/DDBJ whole genome shotgun (WGS) entry which is preliminary data.</text>
</comment>
<proteinExistence type="inferred from homology"/>
<reference evidence="14 15" key="1">
    <citation type="submission" date="2019-12" db="EMBL/GenBank/DDBJ databases">
        <authorList>
            <person name="Alioto T."/>
            <person name="Alioto T."/>
            <person name="Gomez Garrido J."/>
        </authorList>
    </citation>
    <scope>NUCLEOTIDE SEQUENCE [LARGE SCALE GENOMIC DNA]</scope>
</reference>